<dbReference type="GeneID" id="100904938"/>
<dbReference type="InterPro" id="IPR052728">
    <property type="entry name" value="O2_lipid_transport_reg"/>
</dbReference>
<feature type="transmembrane region" description="Helical" evidence="2">
    <location>
        <begin position="716"/>
        <end position="736"/>
    </location>
</feature>
<dbReference type="KEGG" id="goe:100904938"/>
<dbReference type="GO" id="GO:0016747">
    <property type="term" value="F:acyltransferase activity, transferring groups other than amino-acyl groups"/>
    <property type="evidence" value="ECO:0007669"/>
    <property type="project" value="InterPro"/>
</dbReference>
<feature type="domain" description="Nose resistant-to-fluoxetine protein N-terminal" evidence="4">
    <location>
        <begin position="83"/>
        <end position="258"/>
    </location>
</feature>
<evidence type="ECO:0000256" key="2">
    <source>
        <dbReference type="SAM" id="Phobius"/>
    </source>
</evidence>
<protein>
    <submittedName>
        <fullName evidence="6">Nose resistant to fluoxetine protein 6</fullName>
    </submittedName>
</protein>
<organism evidence="5 6">
    <name type="scientific">Galendromus occidentalis</name>
    <name type="common">western predatory mite</name>
    <dbReference type="NCBI Taxonomy" id="34638"/>
    <lineage>
        <taxon>Eukaryota</taxon>
        <taxon>Metazoa</taxon>
        <taxon>Ecdysozoa</taxon>
        <taxon>Arthropoda</taxon>
        <taxon>Chelicerata</taxon>
        <taxon>Arachnida</taxon>
        <taxon>Acari</taxon>
        <taxon>Parasitiformes</taxon>
        <taxon>Mesostigmata</taxon>
        <taxon>Gamasina</taxon>
        <taxon>Phytoseioidea</taxon>
        <taxon>Phytoseiidae</taxon>
        <taxon>Typhlodrominae</taxon>
        <taxon>Galendromus</taxon>
    </lineage>
</organism>
<feature type="region of interest" description="Disordered" evidence="1">
    <location>
        <begin position="771"/>
        <end position="888"/>
    </location>
</feature>
<feature type="compositionally biased region" description="Basic and acidic residues" evidence="1">
    <location>
        <begin position="827"/>
        <end position="842"/>
    </location>
</feature>
<keyword evidence="5" id="KW-1185">Reference proteome</keyword>
<feature type="transmembrane region" description="Helical" evidence="2">
    <location>
        <begin position="495"/>
        <end position="513"/>
    </location>
</feature>
<evidence type="ECO:0000259" key="4">
    <source>
        <dbReference type="SMART" id="SM00703"/>
    </source>
</evidence>
<evidence type="ECO:0000313" key="6">
    <source>
        <dbReference type="RefSeq" id="XP_003740562.1"/>
    </source>
</evidence>
<gene>
    <name evidence="6" type="primary">LOC100904938</name>
</gene>
<dbReference type="Proteomes" id="UP000694867">
    <property type="component" value="Unplaced"/>
</dbReference>
<dbReference type="Pfam" id="PF20146">
    <property type="entry name" value="NRF"/>
    <property type="match status" value="1"/>
</dbReference>
<keyword evidence="2" id="KW-0812">Transmembrane</keyword>
<keyword evidence="2" id="KW-1133">Transmembrane helix</keyword>
<sequence length="888" mass="100997">MIGSLCWRSRSRKYSRNRAMRLWSGLFLLTALVTRGSCIVEQLENTEHGSNKNELRSYLNAAKPFIASFCNFGKTEGEPYEECQKCTESLKLFLDHLAEQRTWAVMMADAFVKPPTGILSGTFSFVSNYDQCLKIPEFDLDDIENVLQKYPRLPSKVKGAYCSFKLRLKRNKYFKRPENETLSEFQENMKKEEHKMDDVYKLQPEFPGYVGLCVPSPCSKVSFENLGLAMKNILLKYIKPNREKFPILVGIDAVSCHQADDLPPANFGARFISGIFILLAIIVLIGTLADIIFCLKLKRDDISKDEAKHSYDFALEGNFAQMLRSCSAVVSFRQLMDTRVPTHTVKCLYGVKFFAIVWLIMGNTGQLRAGNMTTNMKEMEKTLQTMTTQFVLNKDLAVDTLLVVSGVLFAFGLSKRNGVGHVLRYSGHRLMKTVPMYYLLLWFLVCCFARMGAGPTWDIESQRYLSKCGATWWANIAFINNFLKVENQCMPHSWLVAYLMQGLIVAVIATFFWKKMENVTHFVLGVLVVTTMIIDFVLNLSNNLGPTTLLREYRSGSKNDYMSIVGMQIYSRGGPFFIGLIIGFIFNQKMNSKGTFSKLGRLATTFMWLMILTVVIVTMNATFNWNRGASYPSNSVSAVYDAFHRVVFALGTGLLIMMCHAKKGGIVNMLLSWPGFIPVGKLWLLIYLVHPFVIFHSNGTLRAPVYYTKKQLFSEILWNLVISIVVSIVLHILLVAPFQAIERFFYDTFIEPSDESDSSNTYLRYTYPKKDVETGSSNQSSPSARKDREELPEPYDKHQRDYPNGEDTTDKSDEQEGEPLVANARNSLRDHSHIGDFYEAPRIDANIDELEESPRRSRKHLESLEEKQLAQKSGGEKGTGDERSNLIQ</sequence>
<feature type="transmembrane region" description="Helical" evidence="2">
    <location>
        <begin position="642"/>
        <end position="661"/>
    </location>
</feature>
<evidence type="ECO:0000256" key="1">
    <source>
        <dbReference type="SAM" id="MobiDB-lite"/>
    </source>
</evidence>
<feature type="transmembrane region" description="Helical" evidence="2">
    <location>
        <begin position="599"/>
        <end position="622"/>
    </location>
</feature>
<keyword evidence="2" id="KW-0472">Membrane</keyword>
<feature type="compositionally biased region" description="Basic and acidic residues" evidence="1">
    <location>
        <begin position="852"/>
        <end position="888"/>
    </location>
</feature>
<feature type="transmembrane region" description="Helical" evidence="2">
    <location>
        <begin position="271"/>
        <end position="295"/>
    </location>
</feature>
<feature type="compositionally biased region" description="Polar residues" evidence="1">
    <location>
        <begin position="774"/>
        <end position="783"/>
    </location>
</feature>
<dbReference type="AlphaFoldDB" id="A0AAJ6QQG5"/>
<accession>A0AAJ6QQG5</accession>
<reference evidence="6" key="1">
    <citation type="submission" date="2025-08" db="UniProtKB">
        <authorList>
            <consortium name="RefSeq"/>
        </authorList>
    </citation>
    <scope>IDENTIFICATION</scope>
</reference>
<feature type="transmembrane region" description="Helical" evidence="2">
    <location>
        <begin position="396"/>
        <end position="414"/>
    </location>
</feature>
<dbReference type="SMART" id="SM00703">
    <property type="entry name" value="NRF"/>
    <property type="match status" value="1"/>
</dbReference>
<feature type="compositionally biased region" description="Basic and acidic residues" evidence="1">
    <location>
        <begin position="784"/>
        <end position="814"/>
    </location>
</feature>
<feature type="chain" id="PRO_5042472113" evidence="3">
    <location>
        <begin position="39"/>
        <end position="888"/>
    </location>
</feature>
<evidence type="ECO:0000313" key="5">
    <source>
        <dbReference type="Proteomes" id="UP000694867"/>
    </source>
</evidence>
<feature type="transmembrane region" description="Helical" evidence="2">
    <location>
        <begin position="522"/>
        <end position="541"/>
    </location>
</feature>
<dbReference type="InterPro" id="IPR002656">
    <property type="entry name" value="Acyl_transf_3_dom"/>
</dbReference>
<dbReference type="PANTHER" id="PTHR11161">
    <property type="entry name" value="O-ACYLTRANSFERASE"/>
    <property type="match status" value="1"/>
</dbReference>
<feature type="signal peptide" evidence="3">
    <location>
        <begin position="1"/>
        <end position="38"/>
    </location>
</feature>
<dbReference type="InterPro" id="IPR006621">
    <property type="entry name" value="Nose-resist-to-fluoxetine_N"/>
</dbReference>
<proteinExistence type="predicted"/>
<feature type="transmembrane region" description="Helical" evidence="2">
    <location>
        <begin position="561"/>
        <end position="587"/>
    </location>
</feature>
<keyword evidence="3" id="KW-0732">Signal</keyword>
<dbReference type="RefSeq" id="XP_003740562.1">
    <property type="nucleotide sequence ID" value="XM_003740514.1"/>
</dbReference>
<dbReference type="PANTHER" id="PTHR11161:SF0">
    <property type="entry name" value="O-ACYLTRANSFERASE LIKE PROTEIN"/>
    <property type="match status" value="1"/>
</dbReference>
<evidence type="ECO:0000256" key="3">
    <source>
        <dbReference type="SAM" id="SignalP"/>
    </source>
</evidence>
<feature type="transmembrane region" description="Helical" evidence="2">
    <location>
        <begin position="673"/>
        <end position="696"/>
    </location>
</feature>
<name>A0AAJ6QQG5_9ACAR</name>
<dbReference type="Pfam" id="PF01757">
    <property type="entry name" value="Acyl_transf_3"/>
    <property type="match status" value="1"/>
</dbReference>
<feature type="transmembrane region" description="Helical" evidence="2">
    <location>
        <begin position="434"/>
        <end position="452"/>
    </location>
</feature>